<organism evidence="3 4">
    <name type="scientific">Oceanospirillum sediminis</name>
    <dbReference type="NCBI Taxonomy" id="2760088"/>
    <lineage>
        <taxon>Bacteria</taxon>
        <taxon>Pseudomonadati</taxon>
        <taxon>Pseudomonadota</taxon>
        <taxon>Gammaproteobacteria</taxon>
        <taxon>Oceanospirillales</taxon>
        <taxon>Oceanospirillaceae</taxon>
        <taxon>Oceanospirillum</taxon>
    </lineage>
</organism>
<dbReference type="GO" id="GO:0006313">
    <property type="term" value="P:DNA transposition"/>
    <property type="evidence" value="ECO:0007669"/>
    <property type="project" value="InterPro"/>
</dbReference>
<dbReference type="InterPro" id="IPR009057">
    <property type="entry name" value="Homeodomain-like_sf"/>
</dbReference>
<keyword evidence="4" id="KW-1185">Reference proteome</keyword>
<reference evidence="3 4" key="1">
    <citation type="submission" date="2020-08" db="EMBL/GenBank/DDBJ databases">
        <title>Oceanospirillum sp. nov. isolated from marine sediment.</title>
        <authorList>
            <person name="Ji X."/>
        </authorList>
    </citation>
    <scope>NUCLEOTIDE SEQUENCE [LARGE SCALE GENOMIC DNA]</scope>
    <source>
        <strain evidence="3 4">D5</strain>
    </source>
</reference>
<evidence type="ECO:0000256" key="2">
    <source>
        <dbReference type="SAM" id="Coils"/>
    </source>
</evidence>
<comment type="similarity">
    <text evidence="1">Belongs to the transposase 8 family.</text>
</comment>
<keyword evidence="2" id="KW-0175">Coiled coil</keyword>
<name>A0A839ITH8_9GAMM</name>
<dbReference type="AlphaFoldDB" id="A0A839ITH8"/>
<dbReference type="SUPFAM" id="SSF46689">
    <property type="entry name" value="Homeodomain-like"/>
    <property type="match status" value="1"/>
</dbReference>
<gene>
    <name evidence="3" type="ORF">H4O21_18575</name>
</gene>
<sequence length="166" mass="19169">MPRYSDERREAILKKLLPPQNRSVPDVAREEGVSEQTLYNWRKQCRSEGVPVPGHRSKTDSWSAEARFAVVVETASLSEAELSQYCREKGLYPEQVREWKAACIAGAATHPLQEQKEKQQRKADRKRIRQLERELHRKDKALAETAALLVLRKKLQALYDGEDEDN</sequence>
<dbReference type="Pfam" id="PF01527">
    <property type="entry name" value="HTH_Tnp_1"/>
    <property type="match status" value="1"/>
</dbReference>
<comment type="caution">
    <text evidence="3">The sequence shown here is derived from an EMBL/GenBank/DDBJ whole genome shotgun (WGS) entry which is preliminary data.</text>
</comment>
<dbReference type="GO" id="GO:0004803">
    <property type="term" value="F:transposase activity"/>
    <property type="evidence" value="ECO:0007669"/>
    <property type="project" value="InterPro"/>
</dbReference>
<proteinExistence type="inferred from homology"/>
<dbReference type="InterPro" id="IPR002514">
    <property type="entry name" value="Transposase_8"/>
</dbReference>
<dbReference type="Proteomes" id="UP000565262">
    <property type="component" value="Unassembled WGS sequence"/>
</dbReference>
<evidence type="ECO:0000256" key="1">
    <source>
        <dbReference type="ARBA" id="ARBA00009964"/>
    </source>
</evidence>
<feature type="coiled-coil region" evidence="2">
    <location>
        <begin position="114"/>
        <end position="148"/>
    </location>
</feature>
<evidence type="ECO:0000313" key="4">
    <source>
        <dbReference type="Proteomes" id="UP000565262"/>
    </source>
</evidence>
<dbReference type="GO" id="GO:0003677">
    <property type="term" value="F:DNA binding"/>
    <property type="evidence" value="ECO:0007669"/>
    <property type="project" value="InterPro"/>
</dbReference>
<dbReference type="EMBL" id="JACJFM010000032">
    <property type="protein sequence ID" value="MBB1488615.1"/>
    <property type="molecule type" value="Genomic_DNA"/>
</dbReference>
<accession>A0A839ITH8</accession>
<evidence type="ECO:0000313" key="3">
    <source>
        <dbReference type="EMBL" id="MBB1488615.1"/>
    </source>
</evidence>
<protein>
    <submittedName>
        <fullName evidence="3">Transposase</fullName>
    </submittedName>
</protein>